<dbReference type="STRING" id="5722.A2EJH4"/>
<feature type="domain" description="Clathrin/coatomer adaptor adaptin-like N-terminal" evidence="7">
    <location>
        <begin position="41"/>
        <end position="567"/>
    </location>
</feature>
<dbReference type="InParanoid" id="A2EJH4"/>
<evidence type="ECO:0000313" key="8">
    <source>
        <dbReference type="EMBL" id="EAY07231.1"/>
    </source>
</evidence>
<dbReference type="Proteomes" id="UP000001542">
    <property type="component" value="Unassembled WGS sequence"/>
</dbReference>
<accession>A2EJH4</accession>
<evidence type="ECO:0000256" key="6">
    <source>
        <dbReference type="SAM" id="MobiDB-lite"/>
    </source>
</evidence>
<sequence>MSNLGSIGSEQIEQEKIQQANAIVIDSAQSQHEQSLEDARTCMSNRDVNIRTNGLKMILAMMSKGHDVSEFAPLVVQEVASPDPVGRQLAYVYLNQYADDALDSIVLAVNTFQRSLTDSDPLMRALAIKVMSSIRSRETIPAVRDAIIQVSGDASPYVKKAAAFAIIKAAGLAEDETETEEYLPSLERFINDENPITFSGAIAAYMALCPDNIELLHPRFRWICQNLPKLDPWAQVFTLRAMTIYARYCFKNPATTDVDESNVAFWDENAQKDQISSDLLLLLSAAKKCFLSINPAVVLAAVSLIFYSAPPSQISCVARPLIRLFYDSQLTAQIALTTALTIATVYPHVFLPHMNHFFVRRSDLTAVKKLKLRILTVLATPENSDQILCELAMYSGSSDLEFATAAVKTMGKVSNNNDVIIPLCLIKLLKLMNHSEGAVLAEVVLVIAHILRKNRKTDDESHALKLLCKKFITVKDPAARSAVLSIVGDMHPIHPEFAPVLLKCIAKHFGEEPSEVRLQALTLAAKIFSTGKSDSKIPMYIIQLGMRDQEFDVRDRARFLDALLTTSSKNISDRVQHLLFPERKAPTWTSNETRFMNYQIGTLSHLFEREVDGYEGLPDWAPEDQLPDESVRYVKGLKPTSYEDDFNRDDGDDENEDGGNDGKKKDDAGDLNDFFGDEEKEYYSEIIEEEEEEVVEEADGEEDQE</sequence>
<evidence type="ECO:0000259" key="7">
    <source>
        <dbReference type="Pfam" id="PF01602"/>
    </source>
</evidence>
<keyword evidence="4" id="KW-0653">Protein transport</keyword>
<keyword evidence="9" id="KW-1185">Reference proteome</keyword>
<evidence type="ECO:0000256" key="1">
    <source>
        <dbReference type="ARBA" id="ARBA00004308"/>
    </source>
</evidence>
<keyword evidence="3" id="KW-0813">Transport</keyword>
<dbReference type="FunCoup" id="A2EJH4">
    <property type="interactions" value="372"/>
</dbReference>
<dbReference type="InterPro" id="IPR011989">
    <property type="entry name" value="ARM-like"/>
</dbReference>
<comment type="similarity">
    <text evidence="2">Belongs to the adaptor complexes large subunit family.</text>
</comment>
<dbReference type="GO" id="GO:0012505">
    <property type="term" value="C:endomembrane system"/>
    <property type="evidence" value="ECO:0007669"/>
    <property type="project" value="UniProtKB-SubCell"/>
</dbReference>
<dbReference type="Pfam" id="PF01602">
    <property type="entry name" value="Adaptin_N"/>
    <property type="match status" value="1"/>
</dbReference>
<evidence type="ECO:0000256" key="3">
    <source>
        <dbReference type="ARBA" id="ARBA00022448"/>
    </source>
</evidence>
<dbReference type="GO" id="GO:0006886">
    <property type="term" value="P:intracellular protein transport"/>
    <property type="evidence" value="ECO:0007669"/>
    <property type="project" value="InterPro"/>
</dbReference>
<dbReference type="SUPFAM" id="SSF48371">
    <property type="entry name" value="ARM repeat"/>
    <property type="match status" value="1"/>
</dbReference>
<name>A2EJH4_TRIV3</name>
<dbReference type="GO" id="GO:0016192">
    <property type="term" value="P:vesicle-mediated transport"/>
    <property type="evidence" value="ECO:0000318"/>
    <property type="project" value="GO_Central"/>
</dbReference>
<dbReference type="KEGG" id="tva:4765119"/>
<dbReference type="eggNOG" id="KOG1060">
    <property type="taxonomic scope" value="Eukaryota"/>
</dbReference>
<evidence type="ECO:0000256" key="2">
    <source>
        <dbReference type="ARBA" id="ARBA00006613"/>
    </source>
</evidence>
<dbReference type="SMR" id="A2EJH4"/>
<protein>
    <submittedName>
        <fullName evidence="8">Adaptin N terminal region family protein</fullName>
    </submittedName>
</protein>
<dbReference type="InterPro" id="IPR002553">
    <property type="entry name" value="Clathrin/coatomer_adapt-like_N"/>
</dbReference>
<reference evidence="8" key="2">
    <citation type="journal article" date="2007" name="Science">
        <title>Draft genome sequence of the sexually transmitted pathogen Trichomonas vaginalis.</title>
        <authorList>
            <person name="Carlton J.M."/>
            <person name="Hirt R.P."/>
            <person name="Silva J.C."/>
            <person name="Delcher A.L."/>
            <person name="Schatz M."/>
            <person name="Zhao Q."/>
            <person name="Wortman J.R."/>
            <person name="Bidwell S.L."/>
            <person name="Alsmark U.C.M."/>
            <person name="Besteiro S."/>
            <person name="Sicheritz-Ponten T."/>
            <person name="Noel C.J."/>
            <person name="Dacks J.B."/>
            <person name="Foster P.G."/>
            <person name="Simillion C."/>
            <person name="Van de Peer Y."/>
            <person name="Miranda-Saavedra D."/>
            <person name="Barton G.J."/>
            <person name="Westrop G.D."/>
            <person name="Mueller S."/>
            <person name="Dessi D."/>
            <person name="Fiori P.L."/>
            <person name="Ren Q."/>
            <person name="Paulsen I."/>
            <person name="Zhang H."/>
            <person name="Bastida-Corcuera F.D."/>
            <person name="Simoes-Barbosa A."/>
            <person name="Brown M.T."/>
            <person name="Hayes R.D."/>
            <person name="Mukherjee M."/>
            <person name="Okumura C.Y."/>
            <person name="Schneider R."/>
            <person name="Smith A.J."/>
            <person name="Vanacova S."/>
            <person name="Villalvazo M."/>
            <person name="Haas B.J."/>
            <person name="Pertea M."/>
            <person name="Feldblyum T.V."/>
            <person name="Utterback T.R."/>
            <person name="Shu C.L."/>
            <person name="Osoegawa K."/>
            <person name="de Jong P.J."/>
            <person name="Hrdy I."/>
            <person name="Horvathova L."/>
            <person name="Zubacova Z."/>
            <person name="Dolezal P."/>
            <person name="Malik S.B."/>
            <person name="Logsdon J.M. Jr."/>
            <person name="Henze K."/>
            <person name="Gupta A."/>
            <person name="Wang C.C."/>
            <person name="Dunne R.L."/>
            <person name="Upcroft J.A."/>
            <person name="Upcroft P."/>
            <person name="White O."/>
            <person name="Salzberg S.L."/>
            <person name="Tang P."/>
            <person name="Chiu C.-H."/>
            <person name="Lee Y.-S."/>
            <person name="Embley T.M."/>
            <person name="Coombs G.H."/>
            <person name="Mottram J.C."/>
            <person name="Tachezy J."/>
            <person name="Fraser-Liggett C.M."/>
            <person name="Johnson P.J."/>
        </authorList>
    </citation>
    <scope>NUCLEOTIDE SEQUENCE [LARGE SCALE GENOMIC DNA]</scope>
    <source>
        <strain evidence="8">G3</strain>
    </source>
</reference>
<dbReference type="VEuPathDB" id="TrichDB:TVAG_050470"/>
<gene>
    <name evidence="8" type="ORF">TVAG_050470</name>
</gene>
<organism evidence="8 9">
    <name type="scientific">Trichomonas vaginalis (strain ATCC PRA-98 / G3)</name>
    <dbReference type="NCBI Taxonomy" id="412133"/>
    <lineage>
        <taxon>Eukaryota</taxon>
        <taxon>Metamonada</taxon>
        <taxon>Parabasalia</taxon>
        <taxon>Trichomonadida</taxon>
        <taxon>Trichomonadidae</taxon>
        <taxon>Trichomonas</taxon>
    </lineage>
</organism>
<dbReference type="InterPro" id="IPR026739">
    <property type="entry name" value="AP_beta"/>
</dbReference>
<proteinExistence type="inferred from homology"/>
<dbReference type="EMBL" id="DS113405">
    <property type="protein sequence ID" value="EAY07231.1"/>
    <property type="molecule type" value="Genomic_DNA"/>
</dbReference>
<evidence type="ECO:0000256" key="4">
    <source>
        <dbReference type="ARBA" id="ARBA00022927"/>
    </source>
</evidence>
<dbReference type="FunFam" id="1.25.10.10:FF:000912">
    <property type="entry name" value="Adaptin N terminal region family protein"/>
    <property type="match status" value="1"/>
</dbReference>
<dbReference type="Gene3D" id="1.25.10.10">
    <property type="entry name" value="Leucine-rich Repeat Variant"/>
    <property type="match status" value="1"/>
</dbReference>
<evidence type="ECO:0000256" key="5">
    <source>
        <dbReference type="ARBA" id="ARBA00023136"/>
    </source>
</evidence>
<dbReference type="PANTHER" id="PTHR11134">
    <property type="entry name" value="ADAPTOR COMPLEX SUBUNIT BETA FAMILY MEMBER"/>
    <property type="match status" value="1"/>
</dbReference>
<comment type="subcellular location">
    <subcellularLocation>
        <location evidence="1">Endomembrane system</location>
    </subcellularLocation>
</comment>
<dbReference type="InterPro" id="IPR016024">
    <property type="entry name" value="ARM-type_fold"/>
</dbReference>
<feature type="compositionally biased region" description="Acidic residues" evidence="6">
    <location>
        <begin position="642"/>
        <end position="659"/>
    </location>
</feature>
<evidence type="ECO:0000313" key="9">
    <source>
        <dbReference type="Proteomes" id="UP000001542"/>
    </source>
</evidence>
<dbReference type="OrthoDB" id="302453at2759"/>
<dbReference type="AlphaFoldDB" id="A2EJH4"/>
<feature type="region of interest" description="Disordered" evidence="6">
    <location>
        <begin position="637"/>
        <end position="681"/>
    </location>
</feature>
<dbReference type="RefSeq" id="XP_001319454.1">
    <property type="nucleotide sequence ID" value="XM_001319419.1"/>
</dbReference>
<dbReference type="VEuPathDB" id="TrichDB:TVAGG3_0389850"/>
<keyword evidence="5" id="KW-0472">Membrane</keyword>
<dbReference type="GO" id="GO:0030117">
    <property type="term" value="C:membrane coat"/>
    <property type="evidence" value="ECO:0007669"/>
    <property type="project" value="InterPro"/>
</dbReference>
<reference evidence="8" key="1">
    <citation type="submission" date="2006-10" db="EMBL/GenBank/DDBJ databases">
        <authorList>
            <person name="Amadeo P."/>
            <person name="Zhao Q."/>
            <person name="Wortman J."/>
            <person name="Fraser-Liggett C."/>
            <person name="Carlton J."/>
        </authorList>
    </citation>
    <scope>NUCLEOTIDE SEQUENCE</scope>
    <source>
        <strain evidence="8">G3</strain>
    </source>
</reference>